<accession>A0ABY6KGZ2</accession>
<evidence type="ECO:0000313" key="5">
    <source>
        <dbReference type="Proteomes" id="UP001235939"/>
    </source>
</evidence>
<dbReference type="InterPro" id="IPR041588">
    <property type="entry name" value="Integrase_H2C2"/>
</dbReference>
<dbReference type="SUPFAM" id="SSF53098">
    <property type="entry name" value="Ribonuclease H-like"/>
    <property type="match status" value="1"/>
</dbReference>
<dbReference type="EC" id="2.7.7.49" evidence="1"/>
<dbReference type="PANTHER" id="PTHR37984:SF5">
    <property type="entry name" value="PROTEIN NYNRIN-LIKE"/>
    <property type="match status" value="1"/>
</dbReference>
<evidence type="ECO:0000313" key="4">
    <source>
        <dbReference type="EMBL" id="UYV67853.1"/>
    </source>
</evidence>
<keyword evidence="5" id="KW-1185">Reference proteome</keyword>
<organism evidence="4 5">
    <name type="scientific">Cordylochernes scorpioides</name>
    <dbReference type="NCBI Taxonomy" id="51811"/>
    <lineage>
        <taxon>Eukaryota</taxon>
        <taxon>Metazoa</taxon>
        <taxon>Ecdysozoa</taxon>
        <taxon>Arthropoda</taxon>
        <taxon>Chelicerata</taxon>
        <taxon>Arachnida</taxon>
        <taxon>Pseudoscorpiones</taxon>
        <taxon>Cheliferoidea</taxon>
        <taxon>Chernetidae</taxon>
        <taxon>Cordylochernes</taxon>
    </lineage>
</organism>
<feature type="region of interest" description="Disordered" evidence="2">
    <location>
        <begin position="873"/>
        <end position="910"/>
    </location>
</feature>
<evidence type="ECO:0000256" key="1">
    <source>
        <dbReference type="ARBA" id="ARBA00012493"/>
    </source>
</evidence>
<dbReference type="InterPro" id="IPR036397">
    <property type="entry name" value="RNaseH_sf"/>
</dbReference>
<sequence length="1169" mass="137696">MMNGTIGDPNDDCLNLIRIREERKDFIDDHWNLLIDRKERCSLKHQNYGKSVPGETQMMTAGTCKETKNGTREDPNDDYWNLLRDSEEMFSLKYQNYGRSVPGKYRMRKLESAKRLKVPYDDCWNVLRDCDKRFSLRRQNYVLTKTSELLKIGTREDPNDDCWNLLRDCEERFSTKTSEIRKIGSKENPNDDCWNLLSDSEVWFSLKHQKYGRSVPGRTQMMILEPAKRLEDPNDDYWNLLRDSEEMFSLKHQKYGRSLPRKYQMRKLEPAKRLWGKVFTKTSELSSMEDRYQGSHKSELLEPAKRLWGKVITKTSELWEDLNVDCWKLLRNCEERFSQIHQNYGTSVPGKTQLMTAGTCKETVRKGFSLKHQNYERLVPDIRTIEDRYQGDPNDDCWNLPRGGTRKDPYDDCWNVLRDCDKRFSLRRQNYVLTKTSELWKIGTRGNPNGECLNLLRNCKERSPLKHQNCGISEPGWTRMMILEPVKRLTIEDRSQGEPNDDCWNLPRGCEERFSLRHQNYGISVPWKNQMMTAGTFKETVRKGRYQRNPNDDLWNLLRDCDERFSLRHKNYGRSVFTKISELWMFCTREDPNDDCWKLLRDCECFTETSEIWNIGTRRVSNDDCWNLLNDCEERFSLKPHNYGISVPGKTQMMSAGTCRETVRKDIRTLQDRYQKDPNEYYWNLLRVCEKRFSLRHQNYGRSLPGKTQMMAAGTYKETVFTKTSELWKIDTRGDPNDDRVFTKTSELWKIGSREDPIDDYWNLLRDCEVYTKTSELWEIGTREDPNDDYWNLLRVCEKRFSLRHQNSGRSVPGKTQMTTAGTCKETVRKGFTKTSELWKIGTKGDPNDDCWNLLRDCDEKFPLRYKNYGRSIEAKESKDGGTSPPVQRHDQAIFPPTKQPKIPQNKPATCRRRQTEVTSFYKSYMERLLQQQEYKPRRLYKPREQLHGISQMTRIITTQYYWKGISKSIENVFRLCHTCQIIKRPKGKPYGALGQIPPPQQPFDLISIDTIAGFSKYGHSKTYLHVIVDHLTRYAWTFPSKSTRTLTYIQTLKTVLQQGFPKRLLSDRAPAFTSEKFRKFLITHGIQPLLTTSNNPQANGLIERLNATITGKLRLAYLENPKASWTQLVKRVTQTYNNTPHSVTGFPPTYLMFNVIPPDLRTHLNPYL</sequence>
<evidence type="ECO:0000256" key="2">
    <source>
        <dbReference type="SAM" id="MobiDB-lite"/>
    </source>
</evidence>
<protein>
    <recommendedName>
        <fullName evidence="1">RNA-directed DNA polymerase</fullName>
        <ecNumber evidence="1">2.7.7.49</ecNumber>
    </recommendedName>
</protein>
<dbReference type="Proteomes" id="UP001235939">
    <property type="component" value="Chromosome 05"/>
</dbReference>
<dbReference type="Gene3D" id="3.30.420.10">
    <property type="entry name" value="Ribonuclease H-like superfamily/Ribonuclease H"/>
    <property type="match status" value="1"/>
</dbReference>
<dbReference type="InterPro" id="IPR050951">
    <property type="entry name" value="Retrovirus_Pol_polyprotein"/>
</dbReference>
<dbReference type="InterPro" id="IPR012337">
    <property type="entry name" value="RNaseH-like_sf"/>
</dbReference>
<feature type="domain" description="Integrase catalytic" evidence="3">
    <location>
        <begin position="999"/>
        <end position="1157"/>
    </location>
</feature>
<reference evidence="4 5" key="1">
    <citation type="submission" date="2022-01" db="EMBL/GenBank/DDBJ databases">
        <title>A chromosomal length assembly of Cordylochernes scorpioides.</title>
        <authorList>
            <person name="Zeh D."/>
            <person name="Zeh J."/>
        </authorList>
    </citation>
    <scope>NUCLEOTIDE SEQUENCE [LARGE SCALE GENOMIC DNA]</scope>
    <source>
        <strain evidence="4">IN4F17</strain>
        <tissue evidence="4">Whole Body</tissue>
    </source>
</reference>
<dbReference type="Pfam" id="PF17921">
    <property type="entry name" value="Integrase_H2C2"/>
    <property type="match status" value="1"/>
</dbReference>
<dbReference type="InterPro" id="IPR001584">
    <property type="entry name" value="Integrase_cat-core"/>
</dbReference>
<evidence type="ECO:0000259" key="3">
    <source>
        <dbReference type="PROSITE" id="PS50994"/>
    </source>
</evidence>
<dbReference type="Pfam" id="PF00665">
    <property type="entry name" value="rve"/>
    <property type="match status" value="1"/>
</dbReference>
<dbReference type="Gene3D" id="1.10.340.70">
    <property type="match status" value="1"/>
</dbReference>
<dbReference type="EMBL" id="CP092867">
    <property type="protein sequence ID" value="UYV67853.1"/>
    <property type="molecule type" value="Genomic_DNA"/>
</dbReference>
<gene>
    <name evidence="4" type="ORF">LAZ67_5002256</name>
</gene>
<dbReference type="PANTHER" id="PTHR37984">
    <property type="entry name" value="PROTEIN CBG26694"/>
    <property type="match status" value="1"/>
</dbReference>
<name>A0ABY6KGZ2_9ARAC</name>
<dbReference type="PROSITE" id="PS50994">
    <property type="entry name" value="INTEGRASE"/>
    <property type="match status" value="1"/>
</dbReference>
<proteinExistence type="predicted"/>